<dbReference type="RefSeq" id="WP_000548556.1">
    <property type="nucleotide sequence ID" value="NZ_AP014649.1"/>
</dbReference>
<evidence type="ECO:0000313" key="3">
    <source>
        <dbReference type="EMBL" id="PHQ02232.1"/>
    </source>
</evidence>
<evidence type="ECO:0000313" key="7">
    <source>
        <dbReference type="Proteomes" id="UP000439424"/>
    </source>
</evidence>
<dbReference type="AlphaFoldDB" id="A0A245ZX41"/>
<reference evidence="3 6" key="2">
    <citation type="submission" date="2017-09" db="EMBL/GenBank/DDBJ databases">
        <title>Draft genome of Acinetobacter baumannii strain I43, a mercury resistant bacteria.</title>
        <authorList>
            <person name="Siqueira K.A."/>
            <person name="Mello I.S."/>
            <person name="Mendes T.A."/>
            <person name="Soares M.A."/>
        </authorList>
    </citation>
    <scope>NUCLEOTIDE SEQUENCE [LARGE SCALE GENOMIC DNA]</scope>
    <source>
        <strain evidence="3 6">I43</strain>
    </source>
</reference>
<dbReference type="Proteomes" id="UP000439424">
    <property type="component" value="Unassembled WGS sequence"/>
</dbReference>
<accession>A0A245ZX41</accession>
<evidence type="ECO:0000313" key="6">
    <source>
        <dbReference type="Proteomes" id="UP000223291"/>
    </source>
</evidence>
<dbReference type="Proteomes" id="UP000197394">
    <property type="component" value="Unassembled WGS sequence"/>
</dbReference>
<evidence type="ECO:0000313" key="1">
    <source>
        <dbReference type="EMBL" id="MVM93451.1"/>
    </source>
</evidence>
<reference evidence="1 7" key="3">
    <citation type="submission" date="2019-11" db="EMBL/GenBank/DDBJ databases">
        <title>Multidrug-resistant Acinetobacter baumannii moving toward extensively drug-resistant over fifteen years in South of Brazil.</title>
        <authorList>
            <person name="Fedrigo N.H."/>
            <person name="Cerdeira L."/>
            <person name="Fuga B."/>
            <person name="Marini P.V.B."/>
            <person name="Shinohara D.R."/>
            <person name="Carrara-Marroni F.E."/>
            <person name="Lincopan N."/>
            <person name="Tognim M.C.B."/>
        </authorList>
    </citation>
    <scope>NUCLEOTIDE SEQUENCE [LARGE SCALE GENOMIC DNA]</scope>
    <source>
        <strain evidence="1 7">Ac576</strain>
    </source>
</reference>
<evidence type="ECO:0000313" key="4">
    <source>
        <dbReference type="EMBL" id="QTK44950.1"/>
    </source>
</evidence>
<dbReference type="Proteomes" id="UP000664966">
    <property type="component" value="Chromosome"/>
</dbReference>
<dbReference type="EMBL" id="WPIP01000212">
    <property type="protein sequence ID" value="MVM93451.1"/>
    <property type="molecule type" value="Genomic_DNA"/>
</dbReference>
<proteinExistence type="predicted"/>
<reference evidence="4" key="4">
    <citation type="submission" date="2021-03" db="EMBL/GenBank/DDBJ databases">
        <title>Complete genome sequencing of Acinetobacter baumannii.</title>
        <authorList>
            <person name="Yadav B."/>
            <person name="Makwana N."/>
            <person name="Kharat A.S."/>
            <person name="Veeraraghavan B."/>
            <person name="Vijayakumar S."/>
            <person name="Priya M."/>
        </authorList>
    </citation>
    <scope>NUCLEOTIDE SEQUENCE</scope>
    <source>
        <strain evidence="4">KSK6</strain>
    </source>
</reference>
<reference evidence="2 5" key="1">
    <citation type="submission" date="2017-05" db="EMBL/GenBank/DDBJ databases">
        <title>Draft genome sequence of MDR A. baumannii AB360.</title>
        <authorList>
            <person name="Wareham D.W."/>
            <person name="Bean D.C."/>
        </authorList>
    </citation>
    <scope>NUCLEOTIDE SEQUENCE [LARGE SCALE GENOMIC DNA]</scope>
    <source>
        <strain evidence="2 5">AB360</strain>
    </source>
</reference>
<sequence length="68" mass="7701">MHKCNHCEAEQLINSYGGLPEAKAYMRRYFMLNGGLRNKYPRTGALITQKMNELQSAILNVEGLNNGQ</sequence>
<dbReference type="Proteomes" id="UP000223291">
    <property type="component" value="Unassembled WGS sequence"/>
</dbReference>
<gene>
    <name evidence="2" type="ORF">CBE85_19320</name>
    <name evidence="3" type="ORF">CPI82_13945</name>
    <name evidence="1" type="ORF">GNY86_18110</name>
    <name evidence="4" type="ORF">J6E47_07845</name>
</gene>
<dbReference type="EMBL" id="NGKM01000033">
    <property type="protein sequence ID" value="OWK64909.1"/>
    <property type="molecule type" value="Genomic_DNA"/>
</dbReference>
<evidence type="ECO:0000313" key="5">
    <source>
        <dbReference type="Proteomes" id="UP000197394"/>
    </source>
</evidence>
<dbReference type="EMBL" id="NXDV01000010">
    <property type="protein sequence ID" value="PHQ02232.1"/>
    <property type="molecule type" value="Genomic_DNA"/>
</dbReference>
<evidence type="ECO:0000313" key="2">
    <source>
        <dbReference type="EMBL" id="OWK64909.1"/>
    </source>
</evidence>
<name>A0A245ZX41_ACIBA</name>
<organism evidence="1 7">
    <name type="scientific">Acinetobacter baumannii</name>
    <dbReference type="NCBI Taxonomy" id="470"/>
    <lineage>
        <taxon>Bacteria</taxon>
        <taxon>Pseudomonadati</taxon>
        <taxon>Pseudomonadota</taxon>
        <taxon>Gammaproteobacteria</taxon>
        <taxon>Moraxellales</taxon>
        <taxon>Moraxellaceae</taxon>
        <taxon>Acinetobacter</taxon>
        <taxon>Acinetobacter calcoaceticus/baumannii complex</taxon>
    </lineage>
</organism>
<dbReference type="EMBL" id="CP072270">
    <property type="protein sequence ID" value="QTK44950.1"/>
    <property type="molecule type" value="Genomic_DNA"/>
</dbReference>
<protein>
    <submittedName>
        <fullName evidence="1">Uncharacterized protein</fullName>
    </submittedName>
</protein>